<dbReference type="Pfam" id="PF04149">
    <property type="entry name" value="DUF397"/>
    <property type="match status" value="4"/>
</dbReference>
<gene>
    <name evidence="2" type="ORF">ACFPC0_15120</name>
</gene>
<feature type="domain" description="DUF397" evidence="1">
    <location>
        <begin position="166"/>
        <end position="218"/>
    </location>
</feature>
<feature type="domain" description="DUF397" evidence="1">
    <location>
        <begin position="115"/>
        <end position="165"/>
    </location>
</feature>
<organism evidence="2 3">
    <name type="scientific">Streptomyces andamanensis</name>
    <dbReference type="NCBI Taxonomy" id="1565035"/>
    <lineage>
        <taxon>Bacteria</taxon>
        <taxon>Bacillati</taxon>
        <taxon>Actinomycetota</taxon>
        <taxon>Actinomycetes</taxon>
        <taxon>Kitasatosporales</taxon>
        <taxon>Streptomycetaceae</taxon>
        <taxon>Streptomyces</taxon>
    </lineage>
</organism>
<evidence type="ECO:0000313" key="3">
    <source>
        <dbReference type="Proteomes" id="UP001595824"/>
    </source>
</evidence>
<dbReference type="Proteomes" id="UP001595824">
    <property type="component" value="Unassembled WGS sequence"/>
</dbReference>
<evidence type="ECO:0000259" key="1">
    <source>
        <dbReference type="Pfam" id="PF04149"/>
    </source>
</evidence>
<evidence type="ECO:0000313" key="2">
    <source>
        <dbReference type="EMBL" id="MFC4329126.1"/>
    </source>
</evidence>
<dbReference type="RefSeq" id="WP_381739535.1">
    <property type="nucleotide sequence ID" value="NZ_JBHSDP010000015.1"/>
</dbReference>
<protein>
    <submittedName>
        <fullName evidence="2">DUF397 domain-containing protein</fullName>
    </submittedName>
</protein>
<feature type="domain" description="DUF397" evidence="1">
    <location>
        <begin position="13"/>
        <end position="62"/>
    </location>
</feature>
<reference evidence="3" key="1">
    <citation type="journal article" date="2019" name="Int. J. Syst. Evol. Microbiol.">
        <title>The Global Catalogue of Microorganisms (GCM) 10K type strain sequencing project: providing services to taxonomists for standard genome sequencing and annotation.</title>
        <authorList>
            <consortium name="The Broad Institute Genomics Platform"/>
            <consortium name="The Broad Institute Genome Sequencing Center for Infectious Disease"/>
            <person name="Wu L."/>
            <person name="Ma J."/>
        </authorList>
    </citation>
    <scope>NUCLEOTIDE SEQUENCE [LARGE SCALE GENOMIC DNA]</scope>
    <source>
        <strain evidence="3">PCU 347</strain>
    </source>
</reference>
<sequence length="225" mass="22721">MSNADSSTAASGLTWFKSSYSGAEGGDCVEVAPATTLVHVRDSKAATGPMLTVSREAWADFVGLTWSKSSHSGTEGGECVEVAAGATAVHIRDSKAAAGPALTVSRAAWAGFIDLTWSKSSYSGTEGGDCVEVAPATTLVHVRDSKAATGPMLTVSREAWAGFVGLAWAKSSHSDTEGAQCVEVAAAPAAVHVRDSKAAAGPMLTVSRATWGGFVGAVASSEGRG</sequence>
<dbReference type="InterPro" id="IPR007278">
    <property type="entry name" value="DUF397"/>
</dbReference>
<proteinExistence type="predicted"/>
<accession>A0ABV8TFG5</accession>
<keyword evidence="3" id="KW-1185">Reference proteome</keyword>
<comment type="caution">
    <text evidence="2">The sequence shown here is derived from an EMBL/GenBank/DDBJ whole genome shotgun (WGS) entry which is preliminary data.</text>
</comment>
<name>A0ABV8TFG5_9ACTN</name>
<dbReference type="EMBL" id="JBHSDP010000015">
    <property type="protein sequence ID" value="MFC4329126.1"/>
    <property type="molecule type" value="Genomic_DNA"/>
</dbReference>
<feature type="domain" description="DUF397" evidence="1">
    <location>
        <begin position="64"/>
        <end position="113"/>
    </location>
</feature>